<keyword evidence="1" id="KW-1133">Transmembrane helix</keyword>
<accession>A0A6J5RGY9</accession>
<evidence type="ECO:0000313" key="2">
    <source>
        <dbReference type="EMBL" id="CAB4196780.1"/>
    </source>
</evidence>
<dbReference type="EMBL" id="LR797252">
    <property type="protein sequence ID" value="CAB4196780.1"/>
    <property type="molecule type" value="Genomic_DNA"/>
</dbReference>
<keyword evidence="1" id="KW-0472">Membrane</keyword>
<organism evidence="2">
    <name type="scientific">uncultured Caudovirales phage</name>
    <dbReference type="NCBI Taxonomy" id="2100421"/>
    <lineage>
        <taxon>Viruses</taxon>
        <taxon>Duplodnaviria</taxon>
        <taxon>Heunggongvirae</taxon>
        <taxon>Uroviricota</taxon>
        <taxon>Caudoviricetes</taxon>
        <taxon>Peduoviridae</taxon>
        <taxon>Maltschvirus</taxon>
        <taxon>Maltschvirus maltsch</taxon>
    </lineage>
</organism>
<name>A0A6J5RGY9_9CAUD</name>
<keyword evidence="1" id="KW-0812">Transmembrane</keyword>
<reference evidence="2" key="1">
    <citation type="submission" date="2020-05" db="EMBL/GenBank/DDBJ databases">
        <authorList>
            <person name="Chiriac C."/>
            <person name="Salcher M."/>
            <person name="Ghai R."/>
            <person name="Kavagutti S V."/>
        </authorList>
    </citation>
    <scope>NUCLEOTIDE SEQUENCE</scope>
</reference>
<feature type="transmembrane region" description="Helical" evidence="1">
    <location>
        <begin position="27"/>
        <end position="55"/>
    </location>
</feature>
<proteinExistence type="predicted"/>
<evidence type="ECO:0000256" key="1">
    <source>
        <dbReference type="SAM" id="Phobius"/>
    </source>
</evidence>
<sequence>MYHFVIFVFAIFNMVLRGVIIKTYWSWFLIPVFNTMPHISTLQAIGFSFLVSIFYPVKSLSQRDMDEAKNSSSSLAIINGVIYTLIMLASLLVAWIFHSIM</sequence>
<protein>
    <submittedName>
        <fullName evidence="2">Uncharacterized protein</fullName>
    </submittedName>
</protein>
<gene>
    <name evidence="2" type="ORF">UFOVP1290_300</name>
</gene>
<feature type="transmembrane region" description="Helical" evidence="1">
    <location>
        <begin position="76"/>
        <end position="97"/>
    </location>
</feature>